<comment type="caution">
    <text evidence="1">The sequence shown here is derived from an EMBL/GenBank/DDBJ whole genome shotgun (WGS) entry which is preliminary data.</text>
</comment>
<reference evidence="1" key="1">
    <citation type="submission" date="2016-01" db="EMBL/GenBank/DDBJ databases">
        <authorList>
            <person name="Peeters C."/>
        </authorList>
    </citation>
    <scope>NUCLEOTIDE SEQUENCE [LARGE SCALE GENOMIC DNA]</scope>
    <source>
        <strain evidence="1">LMG 29317</strain>
    </source>
</reference>
<organism evidence="1 2">
    <name type="scientific">Caballeronia arvi</name>
    <dbReference type="NCBI Taxonomy" id="1777135"/>
    <lineage>
        <taxon>Bacteria</taxon>
        <taxon>Pseudomonadati</taxon>
        <taxon>Pseudomonadota</taxon>
        <taxon>Betaproteobacteria</taxon>
        <taxon>Burkholderiales</taxon>
        <taxon>Burkholderiaceae</taxon>
        <taxon>Caballeronia</taxon>
    </lineage>
</organism>
<dbReference type="RefSeq" id="WP_061146969.1">
    <property type="nucleotide sequence ID" value="NZ_FCOM02000008.1"/>
</dbReference>
<keyword evidence="2" id="KW-1185">Reference proteome</keyword>
<accession>A0A158I776</accession>
<dbReference type="InterPro" id="IPR014710">
    <property type="entry name" value="RmlC-like_jellyroll"/>
</dbReference>
<sequence length="194" mass="20619">MIAASITLIRGVDLVASPWKNGGGVTREVAAFPEGASMDAFAWRVSVADVAQAGPFSRFPGVDRTLVLLDGAGMILDEGAHTHALMQPLDVARFAGESAIDARLVDGATRDFNLMVRRDAARGTLDVWRAGEARHVEADTALLYCAQGSIRIRVNDDAPVALERGDTLRIDLCNAHIATEGDGALLAIALRETQ</sequence>
<dbReference type="Gene3D" id="2.60.120.10">
    <property type="entry name" value="Jelly Rolls"/>
    <property type="match status" value="1"/>
</dbReference>
<dbReference type="OrthoDB" id="9800082at2"/>
<protein>
    <recommendedName>
        <fullName evidence="3">Histidine utilization protein HutD</fullName>
    </recommendedName>
</protein>
<gene>
    <name evidence="1" type="ORF">AWB74_02394</name>
</gene>
<dbReference type="Proteomes" id="UP000055019">
    <property type="component" value="Unassembled WGS sequence"/>
</dbReference>
<dbReference type="CDD" id="cd20293">
    <property type="entry name" value="cupin_HutD_N"/>
    <property type="match status" value="1"/>
</dbReference>
<evidence type="ECO:0008006" key="3">
    <source>
        <dbReference type="Google" id="ProtNLM"/>
    </source>
</evidence>
<dbReference type="InterPro" id="IPR010282">
    <property type="entry name" value="Uncharacterised_HutD/Ves"/>
</dbReference>
<dbReference type="Pfam" id="PF05962">
    <property type="entry name" value="HutD"/>
    <property type="match status" value="1"/>
</dbReference>
<name>A0A158I776_9BURK</name>
<proteinExistence type="predicted"/>
<dbReference type="EMBL" id="FCOM02000008">
    <property type="protein sequence ID" value="SAL52425.1"/>
    <property type="molecule type" value="Genomic_DNA"/>
</dbReference>
<dbReference type="SUPFAM" id="SSF51182">
    <property type="entry name" value="RmlC-like cupins"/>
    <property type="match status" value="1"/>
</dbReference>
<dbReference type="PANTHER" id="PTHR37943">
    <property type="entry name" value="PROTEIN VES"/>
    <property type="match status" value="1"/>
</dbReference>
<evidence type="ECO:0000313" key="2">
    <source>
        <dbReference type="Proteomes" id="UP000055019"/>
    </source>
</evidence>
<dbReference type="InterPro" id="IPR011051">
    <property type="entry name" value="RmlC_Cupin_sf"/>
</dbReference>
<evidence type="ECO:0000313" key="1">
    <source>
        <dbReference type="EMBL" id="SAL52425.1"/>
    </source>
</evidence>
<dbReference type="PANTHER" id="PTHR37943:SF1">
    <property type="entry name" value="PROTEIN VES"/>
    <property type="match status" value="1"/>
</dbReference>
<dbReference type="AlphaFoldDB" id="A0A158I776"/>